<organism evidence="2 3">
    <name type="scientific">Amycolatopsis tolypomycina</name>
    <dbReference type="NCBI Taxonomy" id="208445"/>
    <lineage>
        <taxon>Bacteria</taxon>
        <taxon>Bacillati</taxon>
        <taxon>Actinomycetota</taxon>
        <taxon>Actinomycetes</taxon>
        <taxon>Pseudonocardiales</taxon>
        <taxon>Pseudonocardiaceae</taxon>
        <taxon>Amycolatopsis</taxon>
    </lineage>
</organism>
<dbReference type="Proteomes" id="UP000199622">
    <property type="component" value="Unassembled WGS sequence"/>
</dbReference>
<dbReference type="Pfam" id="PF11387">
    <property type="entry name" value="DUF2795"/>
    <property type="match status" value="1"/>
</dbReference>
<dbReference type="InterPro" id="IPR010982">
    <property type="entry name" value="Lambda_DNA-bd_dom_sf"/>
</dbReference>
<dbReference type="AlphaFoldDB" id="A0A1H4UUS1"/>
<dbReference type="STRING" id="208445.SAMN04489727_4827"/>
<dbReference type="InterPro" id="IPR001387">
    <property type="entry name" value="Cro/C1-type_HTH"/>
</dbReference>
<protein>
    <recommendedName>
        <fullName evidence="1">HTH cro/C1-type domain-containing protein</fullName>
    </recommendedName>
</protein>
<dbReference type="SUPFAM" id="SSF47413">
    <property type="entry name" value="lambda repressor-like DNA-binding domains"/>
    <property type="match status" value="1"/>
</dbReference>
<dbReference type="InterPro" id="IPR021527">
    <property type="entry name" value="DUF2795"/>
</dbReference>
<dbReference type="PANTHER" id="PTHR35010:SF2">
    <property type="entry name" value="BLL4672 PROTEIN"/>
    <property type="match status" value="1"/>
</dbReference>
<dbReference type="EMBL" id="FNSO01000004">
    <property type="protein sequence ID" value="SEC72168.1"/>
    <property type="molecule type" value="Genomic_DNA"/>
</dbReference>
<dbReference type="GO" id="GO:0003677">
    <property type="term" value="F:DNA binding"/>
    <property type="evidence" value="ECO:0007669"/>
    <property type="project" value="InterPro"/>
</dbReference>
<dbReference type="Pfam" id="PF17765">
    <property type="entry name" value="MLTR_LBD"/>
    <property type="match status" value="1"/>
</dbReference>
<reference evidence="3" key="1">
    <citation type="submission" date="2016-10" db="EMBL/GenBank/DDBJ databases">
        <authorList>
            <person name="Varghese N."/>
            <person name="Submissions S."/>
        </authorList>
    </citation>
    <scope>NUCLEOTIDE SEQUENCE [LARGE SCALE GENOMIC DNA]</scope>
    <source>
        <strain evidence="3">DSM 44544</strain>
    </source>
</reference>
<keyword evidence="3" id="KW-1185">Reference proteome</keyword>
<dbReference type="PANTHER" id="PTHR35010">
    <property type="entry name" value="BLL4672 PROTEIN-RELATED"/>
    <property type="match status" value="1"/>
</dbReference>
<dbReference type="Gene3D" id="3.30.450.180">
    <property type="match status" value="1"/>
</dbReference>
<dbReference type="InterPro" id="IPR041413">
    <property type="entry name" value="MLTR_LBD"/>
</dbReference>
<evidence type="ECO:0000313" key="2">
    <source>
        <dbReference type="EMBL" id="SEC72168.1"/>
    </source>
</evidence>
<dbReference type="SMART" id="SM00530">
    <property type="entry name" value="HTH_XRE"/>
    <property type="match status" value="1"/>
</dbReference>
<dbReference type="PROSITE" id="PS50943">
    <property type="entry name" value="HTH_CROC1"/>
    <property type="match status" value="1"/>
</dbReference>
<accession>A0A1H4UUS1</accession>
<name>A0A1H4UUS1_9PSEU</name>
<evidence type="ECO:0000259" key="1">
    <source>
        <dbReference type="PROSITE" id="PS50943"/>
    </source>
</evidence>
<feature type="domain" description="HTH cro/C1-type" evidence="1">
    <location>
        <begin position="30"/>
        <end position="81"/>
    </location>
</feature>
<gene>
    <name evidence="2" type="ORF">SAMN04489727_4827</name>
</gene>
<dbReference type="Pfam" id="PF13560">
    <property type="entry name" value="HTH_31"/>
    <property type="match status" value="1"/>
</dbReference>
<proteinExistence type="predicted"/>
<dbReference type="Gene3D" id="1.10.260.40">
    <property type="entry name" value="lambda repressor-like DNA-binding domains"/>
    <property type="match status" value="1"/>
</dbReference>
<sequence length="365" mass="39270">MANTGLGTALRHWRDRVTPQAAGLPAGGRRRAAGLRREELAQLAGISADYVIRLEQGRATTPSAQVVEALARALRLTGDERTHLFRLAGLAPPGPGTVPRHITPGVHRMLDRLAGTPVAVFDAAWHQLLANPLYTALMGEWHGEDLNGVRRTFLNPNTRVRDTPESRAALQSALVADLRWTAGRYPDDRDLRSLVAELRRRSPRFAGLWESGAVGHHEAARKTIDHPDVGALTLDCDVLSVAGSDLRLMVYSAEPGTEDADRLALLGVVGTQSLVDVSFAAAPGTRVGRTIRRCAMPAPDRTSLEQHLSETEYPCGREELLRRAAAAGGGDSVLGSLGGLPDTDRYDNFDAVWEAVNAKHIGGAP</sequence>
<dbReference type="CDD" id="cd00093">
    <property type="entry name" value="HTH_XRE"/>
    <property type="match status" value="1"/>
</dbReference>
<evidence type="ECO:0000313" key="3">
    <source>
        <dbReference type="Proteomes" id="UP000199622"/>
    </source>
</evidence>